<sequence length="772" mass="83984">MLALLGALALYWRSGKSPPATTPATTNAQAAHYVGSQQCSSCHADATRDWQQSQHAKAMQHANAQTVLADFNDTRFVHNGVTSRFFKRGDEFWVNTDGADGKLADFRIAYTFGLYPLQQYLVAFADGRVQALPIAWDTRDAAQGGQHWFHMYPDEKIDFRDELHWTGPQQNWNYMCADCHSTNLRRNFNVDDNRFATTWSEISVGCETCHGPGSNHLAWANGGAPAATADKGLSIALDARRQGSWLPTAGTGNVHRSQPLANHTEAETCAVCHSRRYSISSQPGPTGQLLDTHNLSLLTEDLYFDDGQQKDEVFIHGSFLQSKMYAQGVTCSDCHNPHTGQLKLQGNATCTQCHAPATYDTPKHHFHQASTQSGTNGDGKGDGSQCVDCHMPARTYMVNDPRRDHSFRVPRPDLSVSIGTPNACQSCHADKDDRWAAQAVERWHGPQRKGFQQWATAFHAARHGAADAAAQLTAVFDNPQTPAIARATALQELRQYPGNALLRAINKGLSDPSPLVRMAAIDALPAGASPPAAAFRLLDDPLLAVRATAGQALAGTPPAQLPAGRDGALLAAIKDYEAGQQATASRAEAHVNLANIHARQGEALQAEADLQTALRLNPDFAASYINLADLYRASGRDGQGQQILEQGLKRLPEQPDLLYAYALQRVRAGDSPAALQLLQRAVRQAPDNMQIVYVYAVALHSAGQLQASNAVLDAGLQRRPNQPDLLFARASFARDSGDLAQARIFATRLLEAAPDDPRALELQRQLQMQTDG</sequence>
<dbReference type="Gene3D" id="1.25.40.10">
    <property type="entry name" value="Tetratricopeptide repeat domain"/>
    <property type="match status" value="1"/>
</dbReference>
<dbReference type="Gene3D" id="1.10.1130.10">
    <property type="entry name" value="Flavocytochrome C3, Chain A"/>
    <property type="match status" value="2"/>
</dbReference>
<feature type="domain" description="Cytochrome c-552/4" evidence="4">
    <location>
        <begin position="171"/>
        <end position="211"/>
    </location>
</feature>
<dbReference type="PANTHER" id="PTHR35038">
    <property type="entry name" value="DISSIMILATORY SULFITE REDUCTASE SIRA"/>
    <property type="match status" value="1"/>
</dbReference>
<feature type="domain" description="Doubled CXXCH motif" evidence="3">
    <location>
        <begin position="326"/>
        <end position="356"/>
    </location>
</feature>
<dbReference type="SUPFAM" id="SSF48452">
    <property type="entry name" value="TPR-like"/>
    <property type="match status" value="1"/>
</dbReference>
<dbReference type="PANTHER" id="PTHR35038:SF8">
    <property type="entry name" value="C-TYPE POLYHEME CYTOCHROME OMCC"/>
    <property type="match status" value="1"/>
</dbReference>
<accession>A0A0R0CZ73</accession>
<evidence type="ECO:0008006" key="7">
    <source>
        <dbReference type="Google" id="ProtNLM"/>
    </source>
</evidence>
<gene>
    <name evidence="5" type="ORF">ABB29_02060</name>
</gene>
<dbReference type="EMBL" id="LDJL01000002">
    <property type="protein sequence ID" value="KRG71722.1"/>
    <property type="molecule type" value="Genomic_DNA"/>
</dbReference>
<feature type="domain" description="Cytochrome c-552/4" evidence="4">
    <location>
        <begin position="38"/>
        <end position="65"/>
    </location>
</feature>
<dbReference type="InterPro" id="IPR010177">
    <property type="entry name" value="Paired_CXXCH_1"/>
</dbReference>
<dbReference type="Pfam" id="PF13435">
    <property type="entry name" value="Cytochrome_C554"/>
    <property type="match status" value="2"/>
</dbReference>
<proteinExistence type="predicted"/>
<organism evidence="5 6">
    <name type="scientific">Pseudoxanthomonas dokdonensis</name>
    <dbReference type="NCBI Taxonomy" id="344882"/>
    <lineage>
        <taxon>Bacteria</taxon>
        <taxon>Pseudomonadati</taxon>
        <taxon>Pseudomonadota</taxon>
        <taxon>Gammaproteobacteria</taxon>
        <taxon>Lysobacterales</taxon>
        <taxon>Lysobacteraceae</taxon>
        <taxon>Pseudoxanthomonas</taxon>
    </lineage>
</organism>
<evidence type="ECO:0000256" key="1">
    <source>
        <dbReference type="ARBA" id="ARBA00022729"/>
    </source>
</evidence>
<evidence type="ECO:0000313" key="5">
    <source>
        <dbReference type="EMBL" id="KRG71722.1"/>
    </source>
</evidence>
<keyword evidence="1" id="KW-0732">Signal</keyword>
<keyword evidence="2" id="KW-0802">TPR repeat</keyword>
<dbReference type="AlphaFoldDB" id="A0A0R0CZ73"/>
<dbReference type="STRING" id="344882.ABB29_02060"/>
<dbReference type="SUPFAM" id="SSF48695">
    <property type="entry name" value="Multiheme cytochromes"/>
    <property type="match status" value="1"/>
</dbReference>
<feature type="repeat" description="TPR" evidence="2">
    <location>
        <begin position="587"/>
        <end position="620"/>
    </location>
</feature>
<dbReference type="SMART" id="SM00028">
    <property type="entry name" value="TPR"/>
    <property type="match status" value="4"/>
</dbReference>
<dbReference type="PATRIC" id="fig|344882.3.peg.1616"/>
<evidence type="ECO:0000313" key="6">
    <source>
        <dbReference type="Proteomes" id="UP000052052"/>
    </source>
</evidence>
<evidence type="ECO:0000259" key="4">
    <source>
        <dbReference type="Pfam" id="PF13435"/>
    </source>
</evidence>
<dbReference type="Proteomes" id="UP000052052">
    <property type="component" value="Unassembled WGS sequence"/>
</dbReference>
<name>A0A0R0CZ73_9GAMM</name>
<evidence type="ECO:0000256" key="2">
    <source>
        <dbReference type="PROSITE-ProRule" id="PRU00339"/>
    </source>
</evidence>
<dbReference type="InterPro" id="IPR011990">
    <property type="entry name" value="TPR-like_helical_dom_sf"/>
</dbReference>
<dbReference type="InterPro" id="IPR023155">
    <property type="entry name" value="Cyt_c-552/4"/>
</dbReference>
<protein>
    <recommendedName>
        <fullName evidence="7">Tetratricopeptide repeat protein</fullName>
    </recommendedName>
</protein>
<dbReference type="Pfam" id="PF14559">
    <property type="entry name" value="TPR_19"/>
    <property type="match status" value="2"/>
</dbReference>
<reference evidence="5 6" key="1">
    <citation type="submission" date="2015-05" db="EMBL/GenBank/DDBJ databases">
        <title>Genome sequencing and analysis of members of genus Stenotrophomonas.</title>
        <authorList>
            <person name="Patil P.P."/>
            <person name="Midha S."/>
            <person name="Patil P.B."/>
        </authorList>
    </citation>
    <scope>NUCLEOTIDE SEQUENCE [LARGE SCALE GENOMIC DNA]</scope>
    <source>
        <strain evidence="5 6">DSM 21858</strain>
    </source>
</reference>
<dbReference type="GO" id="GO:0016491">
    <property type="term" value="F:oxidoreductase activity"/>
    <property type="evidence" value="ECO:0007669"/>
    <property type="project" value="TreeGrafter"/>
</dbReference>
<keyword evidence="6" id="KW-1185">Reference proteome</keyword>
<evidence type="ECO:0000259" key="3">
    <source>
        <dbReference type="Pfam" id="PF09699"/>
    </source>
</evidence>
<comment type="caution">
    <text evidence="5">The sequence shown here is derived from an EMBL/GenBank/DDBJ whole genome shotgun (WGS) entry which is preliminary data.</text>
</comment>
<dbReference type="PROSITE" id="PS50005">
    <property type="entry name" value="TPR"/>
    <property type="match status" value="1"/>
</dbReference>
<dbReference type="InterPro" id="IPR036280">
    <property type="entry name" value="Multihaem_cyt_sf"/>
</dbReference>
<dbReference type="Pfam" id="PF09699">
    <property type="entry name" value="Paired_CXXCH_1"/>
    <property type="match status" value="1"/>
</dbReference>
<dbReference type="InterPro" id="IPR051829">
    <property type="entry name" value="Multiheme_Cytochr_ET"/>
</dbReference>
<dbReference type="InterPro" id="IPR019734">
    <property type="entry name" value="TPR_rpt"/>
</dbReference>